<evidence type="ECO:0000259" key="5">
    <source>
        <dbReference type="Pfam" id="PF01814"/>
    </source>
</evidence>
<dbReference type="PROSITE" id="PS00550">
    <property type="entry name" value="HEMERYTHRINS"/>
    <property type="match status" value="1"/>
</dbReference>
<keyword evidence="3" id="KW-0479">Metal-binding</keyword>
<proteinExistence type="inferred from homology"/>
<dbReference type="InterPro" id="IPR050669">
    <property type="entry name" value="Hemerythrin"/>
</dbReference>
<evidence type="ECO:0000256" key="1">
    <source>
        <dbReference type="ARBA" id="ARBA00010587"/>
    </source>
</evidence>
<dbReference type="HOGENOM" id="CLU_086902_3_1_7"/>
<dbReference type="InterPro" id="IPR035938">
    <property type="entry name" value="Hemerythrin-like_sf"/>
</dbReference>
<sequence length="133" mass="15778">MPLIEWDESFCVHDAEIDEHHRQLVQLLNRTYDDFRNGVAEQSLGVVIQDLLNYATFHFATEERAMAEHGYPELEDHREEHARFVLKVARLQKSFQEGDKNLCFETISFLKNWITQHIRENDARFGDFIAKKK</sequence>
<dbReference type="CDD" id="cd12107">
    <property type="entry name" value="Hemerythrin"/>
    <property type="match status" value="1"/>
</dbReference>
<dbReference type="AlphaFoldDB" id="C6E3A4"/>
<dbReference type="GO" id="GO:0046872">
    <property type="term" value="F:metal ion binding"/>
    <property type="evidence" value="ECO:0007669"/>
    <property type="project" value="UniProtKB-KW"/>
</dbReference>
<dbReference type="Gene3D" id="1.20.120.50">
    <property type="entry name" value="Hemerythrin-like"/>
    <property type="match status" value="1"/>
</dbReference>
<dbReference type="OrthoDB" id="9774644at2"/>
<protein>
    <submittedName>
        <fullName evidence="6">Hemerythrin-like metal-binding protein</fullName>
    </submittedName>
</protein>
<dbReference type="InterPro" id="IPR012827">
    <property type="entry name" value="Hemerythrin_metal-bd"/>
</dbReference>
<dbReference type="GO" id="GO:0005344">
    <property type="term" value="F:oxygen carrier activity"/>
    <property type="evidence" value="ECO:0007669"/>
    <property type="project" value="UniProtKB-KW"/>
</dbReference>
<keyword evidence="2" id="KW-0813">Transport</keyword>
<dbReference type="PANTHER" id="PTHR37164">
    <property type="entry name" value="BACTERIOHEMERYTHRIN"/>
    <property type="match status" value="1"/>
</dbReference>
<evidence type="ECO:0000256" key="3">
    <source>
        <dbReference type="ARBA" id="ARBA00022723"/>
    </source>
</evidence>
<gene>
    <name evidence="6" type="ordered locus">GM21_3068</name>
</gene>
<evidence type="ECO:0000313" key="6">
    <source>
        <dbReference type="EMBL" id="ACT19096.1"/>
    </source>
</evidence>
<feature type="domain" description="Hemerythrin-like" evidence="5">
    <location>
        <begin position="15"/>
        <end position="125"/>
    </location>
</feature>
<accession>C6E3A4</accession>
<organism evidence="6">
    <name type="scientific">Geobacter sp. (strain M21)</name>
    <dbReference type="NCBI Taxonomy" id="443144"/>
    <lineage>
        <taxon>Bacteria</taxon>
        <taxon>Pseudomonadati</taxon>
        <taxon>Thermodesulfobacteriota</taxon>
        <taxon>Desulfuromonadia</taxon>
        <taxon>Geobacterales</taxon>
        <taxon>Geobacteraceae</taxon>
        <taxon>Geobacter</taxon>
    </lineage>
</organism>
<comment type="similarity">
    <text evidence="1">Belongs to the hemerythrin family.</text>
</comment>
<name>C6E3A4_GEOSM</name>
<dbReference type="KEGG" id="gem:GM21_3068"/>
<dbReference type="InterPro" id="IPR012312">
    <property type="entry name" value="Hemerythrin-like"/>
</dbReference>
<dbReference type="eggNOG" id="COG2703">
    <property type="taxonomic scope" value="Bacteria"/>
</dbReference>
<reference evidence="6" key="1">
    <citation type="submission" date="2009-07" db="EMBL/GenBank/DDBJ databases">
        <title>Complete sequence of Geobacter sp. M21.</title>
        <authorList>
            <consortium name="US DOE Joint Genome Institute"/>
            <person name="Lucas S."/>
            <person name="Copeland A."/>
            <person name="Lapidus A."/>
            <person name="Glavina del Rio T."/>
            <person name="Dalin E."/>
            <person name="Tice H."/>
            <person name="Bruce D."/>
            <person name="Goodwin L."/>
            <person name="Pitluck S."/>
            <person name="Saunders E."/>
            <person name="Brettin T."/>
            <person name="Detter J.C."/>
            <person name="Han C."/>
            <person name="Larimer F."/>
            <person name="Land M."/>
            <person name="Hauser L."/>
            <person name="Kyrpides N."/>
            <person name="Ovchinnikova G."/>
            <person name="Lovley D."/>
        </authorList>
    </citation>
    <scope>NUCLEOTIDE SEQUENCE [LARGE SCALE GENOMIC DNA]</scope>
    <source>
        <strain evidence="6">M21</strain>
    </source>
</reference>
<dbReference type="PANTHER" id="PTHR37164:SF1">
    <property type="entry name" value="BACTERIOHEMERYTHRIN"/>
    <property type="match status" value="1"/>
</dbReference>
<dbReference type="Pfam" id="PF01814">
    <property type="entry name" value="Hemerythrin"/>
    <property type="match status" value="1"/>
</dbReference>
<keyword evidence="2" id="KW-0561">Oxygen transport</keyword>
<dbReference type="STRING" id="443144.GM21_3068"/>
<evidence type="ECO:0000256" key="4">
    <source>
        <dbReference type="ARBA" id="ARBA00023004"/>
    </source>
</evidence>
<keyword evidence="4" id="KW-0408">Iron</keyword>
<dbReference type="SUPFAM" id="SSF47188">
    <property type="entry name" value="Hemerythrin-like"/>
    <property type="match status" value="1"/>
</dbReference>
<dbReference type="EMBL" id="CP001661">
    <property type="protein sequence ID" value="ACT19096.1"/>
    <property type="molecule type" value="Genomic_DNA"/>
</dbReference>
<dbReference type="NCBIfam" id="NF033749">
    <property type="entry name" value="bact_hemeryth"/>
    <property type="match status" value="1"/>
</dbReference>
<dbReference type="NCBIfam" id="TIGR02481">
    <property type="entry name" value="hemeryth_dom"/>
    <property type="match status" value="1"/>
</dbReference>
<dbReference type="InterPro" id="IPR016131">
    <property type="entry name" value="Haemerythrin_Fe_BS"/>
</dbReference>
<evidence type="ECO:0000256" key="2">
    <source>
        <dbReference type="ARBA" id="ARBA00022621"/>
    </source>
</evidence>